<dbReference type="GO" id="GO:0016020">
    <property type="term" value="C:membrane"/>
    <property type="evidence" value="ECO:0007669"/>
    <property type="project" value="TreeGrafter"/>
</dbReference>
<dbReference type="Gene3D" id="2.60.40.10">
    <property type="entry name" value="Immunoglobulins"/>
    <property type="match status" value="3"/>
</dbReference>
<feature type="compositionally biased region" description="Basic residues" evidence="4">
    <location>
        <begin position="68"/>
        <end position="80"/>
    </location>
</feature>
<dbReference type="InterPro" id="IPR007110">
    <property type="entry name" value="Ig-like_dom"/>
</dbReference>
<keyword evidence="5" id="KW-0812">Transmembrane</keyword>
<evidence type="ECO:0000256" key="3">
    <source>
        <dbReference type="ARBA" id="ARBA00023319"/>
    </source>
</evidence>
<dbReference type="PANTHER" id="PTHR12207">
    <property type="entry name" value="V-SET AND TRANSMEMBRANE DOMAIN-CONTAINING PROTEIN"/>
    <property type="match status" value="1"/>
</dbReference>
<gene>
    <name evidence="7" type="ORF">GDO86_018976</name>
</gene>
<dbReference type="InterPro" id="IPR013783">
    <property type="entry name" value="Ig-like_fold"/>
</dbReference>
<dbReference type="CDD" id="cd00099">
    <property type="entry name" value="IgV"/>
    <property type="match status" value="1"/>
</dbReference>
<feature type="domain" description="Ig-like" evidence="6">
    <location>
        <begin position="202"/>
        <end position="354"/>
    </location>
</feature>
<keyword evidence="5" id="KW-1133">Transmembrane helix</keyword>
<dbReference type="Proteomes" id="UP000812440">
    <property type="component" value="Unassembled WGS sequence"/>
</dbReference>
<keyword evidence="1" id="KW-0732">Signal</keyword>
<dbReference type="PROSITE" id="PS50835">
    <property type="entry name" value="IG_LIKE"/>
    <property type="match status" value="2"/>
</dbReference>
<evidence type="ECO:0000313" key="8">
    <source>
        <dbReference type="Proteomes" id="UP000812440"/>
    </source>
</evidence>
<keyword evidence="5" id="KW-0472">Membrane</keyword>
<dbReference type="SUPFAM" id="SSF48726">
    <property type="entry name" value="Immunoglobulin"/>
    <property type="match status" value="3"/>
</dbReference>
<evidence type="ECO:0000256" key="2">
    <source>
        <dbReference type="ARBA" id="ARBA00023157"/>
    </source>
</evidence>
<feature type="compositionally biased region" description="Polar residues" evidence="4">
    <location>
        <begin position="51"/>
        <end position="60"/>
    </location>
</feature>
<evidence type="ECO:0000256" key="5">
    <source>
        <dbReference type="SAM" id="Phobius"/>
    </source>
</evidence>
<keyword evidence="3" id="KW-0393">Immunoglobulin domain</keyword>
<evidence type="ECO:0000256" key="1">
    <source>
        <dbReference type="ARBA" id="ARBA00022729"/>
    </source>
</evidence>
<evidence type="ECO:0000256" key="4">
    <source>
        <dbReference type="SAM" id="MobiDB-lite"/>
    </source>
</evidence>
<keyword evidence="2" id="KW-1015">Disulfide bond</keyword>
<dbReference type="OrthoDB" id="9949420at2759"/>
<feature type="compositionally biased region" description="Basic and acidic residues" evidence="4">
    <location>
        <begin position="81"/>
        <end position="93"/>
    </location>
</feature>
<dbReference type="AlphaFoldDB" id="A0A8T2IFE2"/>
<organism evidence="7 8">
    <name type="scientific">Hymenochirus boettgeri</name>
    <name type="common">Congo dwarf clawed frog</name>
    <dbReference type="NCBI Taxonomy" id="247094"/>
    <lineage>
        <taxon>Eukaryota</taxon>
        <taxon>Metazoa</taxon>
        <taxon>Chordata</taxon>
        <taxon>Craniata</taxon>
        <taxon>Vertebrata</taxon>
        <taxon>Euteleostomi</taxon>
        <taxon>Amphibia</taxon>
        <taxon>Batrachia</taxon>
        <taxon>Anura</taxon>
        <taxon>Pipoidea</taxon>
        <taxon>Pipidae</taxon>
        <taxon>Pipinae</taxon>
        <taxon>Hymenochirus</taxon>
    </lineage>
</organism>
<reference evidence="7" key="1">
    <citation type="thesis" date="2020" institute="ProQuest LLC" country="789 East Eisenhower Parkway, Ann Arbor, MI, USA">
        <title>Comparative Genomics and Chromosome Evolution.</title>
        <authorList>
            <person name="Mudd A.B."/>
        </authorList>
    </citation>
    <scope>NUCLEOTIDE SEQUENCE</scope>
    <source>
        <strain evidence="7">Female2</strain>
        <tissue evidence="7">Blood</tissue>
    </source>
</reference>
<dbReference type="PANTHER" id="PTHR12207:SF22">
    <property type="entry name" value="IMMUNOGLOBULIN SUPERFAMILY MEMBER 8"/>
    <property type="match status" value="1"/>
</dbReference>
<feature type="region of interest" description="Disordered" evidence="4">
    <location>
        <begin position="47"/>
        <end position="93"/>
    </location>
</feature>
<sequence length="400" mass="44601">MTVHRDFSIEPAQAETYSRRYQMGELRVEKSDSATFKLVLSRAQPRDSGTYHCTASSGSRIQMEPGRRSRRKIRPGPSHRPHIDSQIKVSSEPRELNINSGDTLEMLCNVSLPVPLPPDVLFAADWTMKPDHEFQEQLVISMGTDGIVSLGERYTGGEVGTRHISLEKLGPLPGSYRLRIHSAQPGDVGTYSCRVRAFVSYPAMRLEQVAEKVTASVGVAMRTQDIVLQAYTQLYSPTLHRGDTAVLLCNVTVDSAQSVHGAVSWWVELTGEKPEETAGRLVASVNREGVSELGFRPFGEELSTDRVGPLSYRLRMYNIQPEDEGSYYCAVTAWVQYPDQSWYNAGTTKSNSITIYPYAQVKDMLLIPMIAGVACALFVGILILSTVTCCYMRHLRTRKR</sequence>
<evidence type="ECO:0000313" key="7">
    <source>
        <dbReference type="EMBL" id="KAG8431359.1"/>
    </source>
</evidence>
<proteinExistence type="predicted"/>
<name>A0A8T2IFE2_9PIPI</name>
<dbReference type="InterPro" id="IPR051102">
    <property type="entry name" value="IgSF_V-set/TM_domain"/>
</dbReference>
<dbReference type="InterPro" id="IPR003599">
    <property type="entry name" value="Ig_sub"/>
</dbReference>
<protein>
    <recommendedName>
        <fullName evidence="6">Ig-like domain-containing protein</fullName>
    </recommendedName>
</protein>
<keyword evidence="8" id="KW-1185">Reference proteome</keyword>
<comment type="caution">
    <text evidence="7">The sequence shown here is derived from an EMBL/GenBank/DDBJ whole genome shotgun (WGS) entry which is preliminary data.</text>
</comment>
<dbReference type="EMBL" id="JAACNH010000232">
    <property type="protein sequence ID" value="KAG8431359.1"/>
    <property type="molecule type" value="Genomic_DNA"/>
</dbReference>
<dbReference type="SMART" id="SM00409">
    <property type="entry name" value="IG"/>
    <property type="match status" value="3"/>
</dbReference>
<feature type="domain" description="Ig-like" evidence="6">
    <location>
        <begin position="81"/>
        <end position="195"/>
    </location>
</feature>
<feature type="transmembrane region" description="Helical" evidence="5">
    <location>
        <begin position="365"/>
        <end position="391"/>
    </location>
</feature>
<evidence type="ECO:0000259" key="6">
    <source>
        <dbReference type="PROSITE" id="PS50835"/>
    </source>
</evidence>
<accession>A0A8T2IFE2</accession>
<dbReference type="InterPro" id="IPR036179">
    <property type="entry name" value="Ig-like_dom_sf"/>
</dbReference>